<gene>
    <name evidence="9" type="ORF">VVD49_10300</name>
</gene>
<feature type="transmembrane region" description="Helical" evidence="7">
    <location>
        <begin position="136"/>
        <end position="160"/>
    </location>
</feature>
<keyword evidence="10" id="KW-1185">Reference proteome</keyword>
<comment type="subcellular location">
    <subcellularLocation>
        <location evidence="1 7">Cell membrane</location>
        <topology evidence="1 7">Multi-pass membrane protein</topology>
    </subcellularLocation>
</comment>
<dbReference type="PROSITE" id="PS50928">
    <property type="entry name" value="ABC_TM1"/>
    <property type="match status" value="1"/>
</dbReference>
<organism evidence="9 10">
    <name type="scientific">Uliginosibacterium silvisoli</name>
    <dbReference type="NCBI Taxonomy" id="3114758"/>
    <lineage>
        <taxon>Bacteria</taxon>
        <taxon>Pseudomonadati</taxon>
        <taxon>Pseudomonadota</taxon>
        <taxon>Betaproteobacteria</taxon>
        <taxon>Rhodocyclales</taxon>
        <taxon>Zoogloeaceae</taxon>
        <taxon>Uliginosibacterium</taxon>
    </lineage>
</organism>
<evidence type="ECO:0000256" key="3">
    <source>
        <dbReference type="ARBA" id="ARBA00022475"/>
    </source>
</evidence>
<feature type="transmembrane region" description="Helical" evidence="7">
    <location>
        <begin position="292"/>
        <end position="320"/>
    </location>
</feature>
<evidence type="ECO:0000313" key="9">
    <source>
        <dbReference type="EMBL" id="MEC5386118.1"/>
    </source>
</evidence>
<feature type="transmembrane region" description="Helical" evidence="7">
    <location>
        <begin position="247"/>
        <end position="272"/>
    </location>
</feature>
<evidence type="ECO:0000256" key="5">
    <source>
        <dbReference type="ARBA" id="ARBA00022989"/>
    </source>
</evidence>
<dbReference type="SUPFAM" id="SSF161098">
    <property type="entry name" value="MetI-like"/>
    <property type="match status" value="1"/>
</dbReference>
<keyword evidence="2 7" id="KW-0813">Transport</keyword>
<dbReference type="Proteomes" id="UP001331561">
    <property type="component" value="Unassembled WGS sequence"/>
</dbReference>
<protein>
    <submittedName>
        <fullName evidence="9">ABC transporter permease</fullName>
    </submittedName>
</protein>
<proteinExistence type="inferred from homology"/>
<comment type="caution">
    <text evidence="9">The sequence shown here is derived from an EMBL/GenBank/DDBJ whole genome shotgun (WGS) entry which is preliminary data.</text>
</comment>
<evidence type="ECO:0000256" key="6">
    <source>
        <dbReference type="ARBA" id="ARBA00023136"/>
    </source>
</evidence>
<evidence type="ECO:0000256" key="4">
    <source>
        <dbReference type="ARBA" id="ARBA00022692"/>
    </source>
</evidence>
<dbReference type="InterPro" id="IPR035906">
    <property type="entry name" value="MetI-like_sf"/>
</dbReference>
<feature type="transmembrane region" description="Helical" evidence="7">
    <location>
        <begin position="9"/>
        <end position="29"/>
    </location>
</feature>
<feature type="transmembrane region" description="Helical" evidence="7">
    <location>
        <begin position="103"/>
        <end position="124"/>
    </location>
</feature>
<reference evidence="9 10" key="1">
    <citation type="submission" date="2024-01" db="EMBL/GenBank/DDBJ databases">
        <title>Uliginosibacterium soil sp. nov.</title>
        <authorList>
            <person name="Lv Y."/>
        </authorList>
    </citation>
    <scope>NUCLEOTIDE SEQUENCE [LARGE SCALE GENOMIC DNA]</scope>
    <source>
        <strain evidence="9 10">H3</strain>
    </source>
</reference>
<dbReference type="Pfam" id="PF00528">
    <property type="entry name" value="BPD_transp_1"/>
    <property type="match status" value="1"/>
</dbReference>
<evidence type="ECO:0000256" key="1">
    <source>
        <dbReference type="ARBA" id="ARBA00004651"/>
    </source>
</evidence>
<dbReference type="InterPro" id="IPR045621">
    <property type="entry name" value="BPD_transp_1_N"/>
</dbReference>
<feature type="domain" description="ABC transmembrane type-1" evidence="8">
    <location>
        <begin position="101"/>
        <end position="313"/>
    </location>
</feature>
<accession>A0ABU6K2H2</accession>
<dbReference type="PANTHER" id="PTHR30465:SF43">
    <property type="entry name" value="OLIGOPEPTIDE ABC TRANSPORTER, PERMEASE PROTEIN"/>
    <property type="match status" value="1"/>
</dbReference>
<dbReference type="EMBL" id="JAYXHS010000002">
    <property type="protein sequence ID" value="MEC5386118.1"/>
    <property type="molecule type" value="Genomic_DNA"/>
</dbReference>
<evidence type="ECO:0000259" key="8">
    <source>
        <dbReference type="PROSITE" id="PS50928"/>
    </source>
</evidence>
<dbReference type="CDD" id="cd06261">
    <property type="entry name" value="TM_PBP2"/>
    <property type="match status" value="1"/>
</dbReference>
<dbReference type="Gene3D" id="1.10.3720.10">
    <property type="entry name" value="MetI-like"/>
    <property type="match status" value="1"/>
</dbReference>
<comment type="similarity">
    <text evidence="7">Belongs to the binding-protein-dependent transport system permease family.</text>
</comment>
<keyword evidence="6 7" id="KW-0472">Membrane</keyword>
<evidence type="ECO:0000256" key="7">
    <source>
        <dbReference type="RuleBase" id="RU363032"/>
    </source>
</evidence>
<dbReference type="PANTHER" id="PTHR30465">
    <property type="entry name" value="INNER MEMBRANE ABC TRANSPORTER"/>
    <property type="match status" value="1"/>
</dbReference>
<dbReference type="RefSeq" id="WP_327599093.1">
    <property type="nucleotide sequence ID" value="NZ_JAYXHS010000002.1"/>
</dbReference>
<keyword evidence="5 7" id="KW-1133">Transmembrane helix</keyword>
<dbReference type="InterPro" id="IPR000515">
    <property type="entry name" value="MetI-like"/>
</dbReference>
<name>A0ABU6K2H2_9RHOO</name>
<feature type="transmembrane region" description="Helical" evidence="7">
    <location>
        <begin position="194"/>
        <end position="213"/>
    </location>
</feature>
<keyword evidence="4 7" id="KW-0812">Transmembrane</keyword>
<sequence length="328" mass="36763">MLSYIFRRLLSAIPFMFMVSLTVFILIQLPPGDFVDSWAAAKSASGEVVDLASMVDMRHRYGLDQNIMVQYFHWIVGIMQGDFGYSFEWNSPVSSLIGERMNLTLILSVGTLFLTWGIALPIGIYSAVRRYSIGDYFFTFVGFIGLAVPHFLIALVLMYLSVKYWSLDVTGLFSAEYANAEWSWARFNDLLHHLWIPMIILGLASTASLIRIMRANLIDQLYMPYVVTARAKGLSEVKLLMKYPVRVALNPFVSTIGMILPHLVSGAVITSIVLNLPTAGPLLYQSLLSQDIYLAGAFLLLLSMMTVVGTLISDILLVILDPRIRLEQ</sequence>
<dbReference type="Pfam" id="PF19300">
    <property type="entry name" value="BPD_transp_1_N"/>
    <property type="match status" value="1"/>
</dbReference>
<evidence type="ECO:0000313" key="10">
    <source>
        <dbReference type="Proteomes" id="UP001331561"/>
    </source>
</evidence>
<keyword evidence="3" id="KW-1003">Cell membrane</keyword>
<evidence type="ECO:0000256" key="2">
    <source>
        <dbReference type="ARBA" id="ARBA00022448"/>
    </source>
</evidence>